<protein>
    <submittedName>
        <fullName evidence="10">Aminopeptidase 2</fullName>
        <ecNumber evidence="10">3.4.11.-</ecNumber>
    </submittedName>
</protein>
<evidence type="ECO:0000256" key="2">
    <source>
        <dbReference type="ARBA" id="ARBA00001946"/>
    </source>
</evidence>
<dbReference type="EC" id="3.4.11.-" evidence="10"/>
<sequence>MDNNFLERYAKLIVKSGINIQKNQILVISSPIECAFFTRKIAEIAYKEGAKDVVINWGDELFSKIRFLNAPEEVFEEFPDWQKEFFLSYDKKGAAFLSISASDPEIMKDVDPERILKYTRTRSAALAEHRERMMSNKNVWSVISVPTKAWAKKVFPNLSEDEAVDKLWEYIFKAVRADKEDPVAAWEEHKNNLKNRMDFLNKNNFKYLKYKNSLGTDLKIELPQGHIWLGGSDYTPEGLEFIANIPTEEVFTLPKKNGVNGTVVSSMPLNENGSLVENFSLTFKDGKVVDFKAEKGYDTLKNIIETDEGSCYLGEVALVPYDSPISNLKTIFFNTLFDENASCHLALGNAYPVCIKGGENMSKEELEEKGVNSSFSHVDFMIGTEDLEIIGITSEGKEIPVFKNGNFAF</sequence>
<keyword evidence="11" id="KW-1185">Reference proteome</keyword>
<proteinExistence type="inferred from homology"/>
<evidence type="ECO:0000313" key="11">
    <source>
        <dbReference type="Proteomes" id="UP000075374"/>
    </source>
</evidence>
<evidence type="ECO:0000256" key="6">
    <source>
        <dbReference type="ARBA" id="ARBA00022670"/>
    </source>
</evidence>
<dbReference type="STRING" id="1121305.CLCOL_20840"/>
<evidence type="ECO:0000256" key="5">
    <source>
        <dbReference type="ARBA" id="ARBA00022438"/>
    </source>
</evidence>
<evidence type="ECO:0000256" key="1">
    <source>
        <dbReference type="ARBA" id="ARBA00001941"/>
    </source>
</evidence>
<dbReference type="SUPFAM" id="SSF144052">
    <property type="entry name" value="Thermophilic metalloprotease-like"/>
    <property type="match status" value="1"/>
</dbReference>
<comment type="cofactor">
    <cofactor evidence="1">
        <name>Co(2+)</name>
        <dbReference type="ChEBI" id="CHEBI:48828"/>
    </cofactor>
</comment>
<organism evidence="10 11">
    <name type="scientific">Clostridium colicanis DSM 13634</name>
    <dbReference type="NCBI Taxonomy" id="1121305"/>
    <lineage>
        <taxon>Bacteria</taxon>
        <taxon>Bacillati</taxon>
        <taxon>Bacillota</taxon>
        <taxon>Clostridia</taxon>
        <taxon>Eubacteriales</taxon>
        <taxon>Clostridiaceae</taxon>
        <taxon>Clostridium</taxon>
    </lineage>
</organism>
<dbReference type="GO" id="GO:0046872">
    <property type="term" value="F:metal ion binding"/>
    <property type="evidence" value="ECO:0007669"/>
    <property type="project" value="UniProtKB-KW"/>
</dbReference>
<dbReference type="PANTHER" id="PTHR34448">
    <property type="entry name" value="AMINOPEPTIDASE"/>
    <property type="match status" value="1"/>
</dbReference>
<gene>
    <name evidence="10" type="ORF">CLCOL_20840</name>
</gene>
<keyword evidence="9" id="KW-0482">Metalloprotease</keyword>
<dbReference type="GO" id="GO:0008237">
    <property type="term" value="F:metallopeptidase activity"/>
    <property type="evidence" value="ECO:0007669"/>
    <property type="project" value="UniProtKB-KW"/>
</dbReference>
<dbReference type="PANTHER" id="PTHR34448:SF3">
    <property type="entry name" value="AMINOPEPTIDASE AMPS"/>
    <property type="match status" value="1"/>
</dbReference>
<comment type="cofactor">
    <cofactor evidence="2">
        <name>Mg(2+)</name>
        <dbReference type="ChEBI" id="CHEBI:18420"/>
    </cofactor>
</comment>
<dbReference type="PRINTS" id="PR00919">
    <property type="entry name" value="THERMOPTASE"/>
</dbReference>
<comment type="caution">
    <text evidence="10">The sequence shown here is derived from an EMBL/GenBank/DDBJ whole genome shotgun (WGS) entry which is preliminary data.</text>
</comment>
<keyword evidence="6" id="KW-0645">Protease</keyword>
<comment type="similarity">
    <text evidence="4">Belongs to the peptidase M29 family.</text>
</comment>
<comment type="cofactor">
    <cofactor evidence="3">
        <name>Zn(2+)</name>
        <dbReference type="ChEBI" id="CHEBI:29105"/>
    </cofactor>
</comment>
<evidence type="ECO:0000256" key="3">
    <source>
        <dbReference type="ARBA" id="ARBA00001947"/>
    </source>
</evidence>
<dbReference type="GO" id="GO:0004177">
    <property type="term" value="F:aminopeptidase activity"/>
    <property type="evidence" value="ECO:0007669"/>
    <property type="project" value="UniProtKB-KW"/>
</dbReference>
<reference evidence="10 11" key="1">
    <citation type="submission" date="2016-02" db="EMBL/GenBank/DDBJ databases">
        <title>Genome sequence of Clostridium colicanis DSM 13634.</title>
        <authorList>
            <person name="Poehlein A."/>
            <person name="Daniel R."/>
        </authorList>
    </citation>
    <scope>NUCLEOTIDE SEQUENCE [LARGE SCALE GENOMIC DNA]</scope>
    <source>
        <strain evidence="10 11">DSM 13634</strain>
    </source>
</reference>
<accession>A0A151AL75</accession>
<dbReference type="InterPro" id="IPR052170">
    <property type="entry name" value="M29_Exopeptidase"/>
</dbReference>
<dbReference type="Pfam" id="PF02073">
    <property type="entry name" value="Peptidase_M29"/>
    <property type="match status" value="1"/>
</dbReference>
<dbReference type="GO" id="GO:0006508">
    <property type="term" value="P:proteolysis"/>
    <property type="evidence" value="ECO:0007669"/>
    <property type="project" value="UniProtKB-KW"/>
</dbReference>
<dbReference type="PATRIC" id="fig|1121305.3.peg.2090"/>
<evidence type="ECO:0000256" key="4">
    <source>
        <dbReference type="ARBA" id="ARBA00008236"/>
    </source>
</evidence>
<evidence type="ECO:0000256" key="8">
    <source>
        <dbReference type="ARBA" id="ARBA00022801"/>
    </source>
</evidence>
<dbReference type="EMBL" id="LTBB01000011">
    <property type="protein sequence ID" value="KYH28358.1"/>
    <property type="molecule type" value="Genomic_DNA"/>
</dbReference>
<keyword evidence="8 10" id="KW-0378">Hydrolase</keyword>
<dbReference type="AlphaFoldDB" id="A0A151AL75"/>
<dbReference type="RefSeq" id="WP_061858898.1">
    <property type="nucleotide sequence ID" value="NZ_LTBB01000011.1"/>
</dbReference>
<name>A0A151AL75_9CLOT</name>
<evidence type="ECO:0000313" key="10">
    <source>
        <dbReference type="EMBL" id="KYH28358.1"/>
    </source>
</evidence>
<dbReference type="Gene3D" id="3.40.1830.10">
    <property type="entry name" value="Thermophilic metalloprotease (M29)"/>
    <property type="match status" value="1"/>
</dbReference>
<keyword evidence="7" id="KW-0479">Metal-binding</keyword>
<dbReference type="Proteomes" id="UP000075374">
    <property type="component" value="Unassembled WGS sequence"/>
</dbReference>
<dbReference type="InterPro" id="IPR000787">
    <property type="entry name" value="Peptidase_M29"/>
</dbReference>
<evidence type="ECO:0000256" key="9">
    <source>
        <dbReference type="ARBA" id="ARBA00023049"/>
    </source>
</evidence>
<dbReference type="InterPro" id="IPR035097">
    <property type="entry name" value="M29_N-terminal"/>
</dbReference>
<keyword evidence="5 10" id="KW-0031">Aminopeptidase</keyword>
<evidence type="ECO:0000256" key="7">
    <source>
        <dbReference type="ARBA" id="ARBA00022723"/>
    </source>
</evidence>